<dbReference type="OrthoDB" id="75754at2759"/>
<dbReference type="STRING" id="68775.A0A5C3LWE6"/>
<feature type="compositionally biased region" description="Basic and acidic residues" evidence="3">
    <location>
        <begin position="77"/>
        <end position="88"/>
    </location>
</feature>
<sequence>MYSEINYYEAINSSLPTDLGEKLKALNGAEFVLSDLVRFVVGGECSSSSSSELKAQWNSKQAAAKAILDKLTQSSSDNKRARDDRDAADSQSSKRPRLSPFTAIPSRTNDDGNPIFTLHSVSVTSPIRKKVDITIHNSTIKFTSPSTQAVEATVPLSSLRRAFLLPTRGKSKAHWTVVLLSTDIPDRGKATSTSAQENPQVIFGIDATTAAPFTISTYDTDSKASANVLPKGTAILPSIRDFLTHLGIPLHEPTIEVFKSVCAGVGNNASNGGIPGIEAHRAAKAGSLWFTREGILWGESKPCEFWAVEDLIGKSEGVRIVGASGRTCSVILTRKTGGDEPVGEDEEDMGEEMEFGMVDAREKEGINQWVRQHRHLFGKKKEAEVLKETGVAPVTIHQLDDDSDESDEDFEIDSDEDDSGSGSDSSSDEGGNGDAETVNSDVAGSGEEDDDGEEDDEEETELREENHPLLRAGAMPRMSRAAIEMAVGLVEQDMMGDGVESEGDELEDELDE</sequence>
<dbReference type="Proteomes" id="UP000308652">
    <property type="component" value="Unassembled WGS sequence"/>
</dbReference>
<dbReference type="Gene3D" id="2.30.29.30">
    <property type="entry name" value="Pleckstrin-homology domain (PH domain)/Phosphotyrosine-binding domain (PTB)"/>
    <property type="match status" value="1"/>
</dbReference>
<feature type="compositionally biased region" description="Acidic residues" evidence="3">
    <location>
        <begin position="499"/>
        <end position="512"/>
    </location>
</feature>
<evidence type="ECO:0000313" key="6">
    <source>
        <dbReference type="Proteomes" id="UP000308652"/>
    </source>
</evidence>
<dbReference type="SUPFAM" id="SSF50729">
    <property type="entry name" value="PH domain-like"/>
    <property type="match status" value="1"/>
</dbReference>
<comment type="function">
    <text evidence="2">Component of the FACT complex, a general chromatin factor that acts to reorganize nucleosomes. The FACT complex is involved in multiple processes that require DNA as a template such as mRNA elongation, DNA replication and DNA repair. During transcription elongation the FACT complex acts as a histone chaperone that both destabilizes and restores nucleosomal structure. It facilitates the passage of RNA polymerase II and transcription by promoting the dissociation of one histone H2A-H2B dimer from the nucleosome, then subsequently promotes the reestablishment of the nucleosome following the passage of RNA polymerase II.</text>
</comment>
<organism evidence="5 6">
    <name type="scientific">Crucibulum laeve</name>
    <dbReference type="NCBI Taxonomy" id="68775"/>
    <lineage>
        <taxon>Eukaryota</taxon>
        <taxon>Fungi</taxon>
        <taxon>Dikarya</taxon>
        <taxon>Basidiomycota</taxon>
        <taxon>Agaricomycotina</taxon>
        <taxon>Agaricomycetes</taxon>
        <taxon>Agaricomycetidae</taxon>
        <taxon>Agaricales</taxon>
        <taxon>Agaricineae</taxon>
        <taxon>Nidulariaceae</taxon>
        <taxon>Crucibulum</taxon>
    </lineage>
</organism>
<dbReference type="SMART" id="SM01287">
    <property type="entry name" value="Rtt106"/>
    <property type="match status" value="1"/>
</dbReference>
<dbReference type="PANTHER" id="PTHR45849">
    <property type="entry name" value="FACT COMPLEX SUBUNIT SSRP1"/>
    <property type="match status" value="1"/>
</dbReference>
<feature type="domain" description="Histone chaperone RTT106/FACT complex subunit SPT16-like middle" evidence="4">
    <location>
        <begin position="274"/>
        <end position="380"/>
    </location>
</feature>
<dbReference type="AlphaFoldDB" id="A0A5C3LWE6"/>
<evidence type="ECO:0000256" key="1">
    <source>
        <dbReference type="ARBA" id="ARBA00006159"/>
    </source>
</evidence>
<dbReference type="EMBL" id="ML213607">
    <property type="protein sequence ID" value="TFK37549.1"/>
    <property type="molecule type" value="Genomic_DNA"/>
</dbReference>
<proteinExistence type="inferred from homology"/>
<feature type="compositionally biased region" description="Acidic residues" evidence="3">
    <location>
        <begin position="401"/>
        <end position="419"/>
    </location>
</feature>
<dbReference type="InterPro" id="IPR013719">
    <property type="entry name" value="RTT106/SPT16-like_middle_dom"/>
</dbReference>
<evidence type="ECO:0000259" key="4">
    <source>
        <dbReference type="SMART" id="SM01287"/>
    </source>
</evidence>
<feature type="compositionally biased region" description="Low complexity" evidence="3">
    <location>
        <begin position="420"/>
        <end position="429"/>
    </location>
</feature>
<dbReference type="InterPro" id="IPR050454">
    <property type="entry name" value="RTT106/SSRP1_HistChap/FACT"/>
</dbReference>
<reference evidence="5 6" key="1">
    <citation type="journal article" date="2019" name="Nat. Ecol. Evol.">
        <title>Megaphylogeny resolves global patterns of mushroom evolution.</title>
        <authorList>
            <person name="Varga T."/>
            <person name="Krizsan K."/>
            <person name="Foldi C."/>
            <person name="Dima B."/>
            <person name="Sanchez-Garcia M."/>
            <person name="Sanchez-Ramirez S."/>
            <person name="Szollosi G.J."/>
            <person name="Szarkandi J.G."/>
            <person name="Papp V."/>
            <person name="Albert L."/>
            <person name="Andreopoulos W."/>
            <person name="Angelini C."/>
            <person name="Antonin V."/>
            <person name="Barry K.W."/>
            <person name="Bougher N.L."/>
            <person name="Buchanan P."/>
            <person name="Buyck B."/>
            <person name="Bense V."/>
            <person name="Catcheside P."/>
            <person name="Chovatia M."/>
            <person name="Cooper J."/>
            <person name="Damon W."/>
            <person name="Desjardin D."/>
            <person name="Finy P."/>
            <person name="Geml J."/>
            <person name="Haridas S."/>
            <person name="Hughes K."/>
            <person name="Justo A."/>
            <person name="Karasinski D."/>
            <person name="Kautmanova I."/>
            <person name="Kiss B."/>
            <person name="Kocsube S."/>
            <person name="Kotiranta H."/>
            <person name="LaButti K.M."/>
            <person name="Lechner B.E."/>
            <person name="Liimatainen K."/>
            <person name="Lipzen A."/>
            <person name="Lukacs Z."/>
            <person name="Mihaltcheva S."/>
            <person name="Morgado L.N."/>
            <person name="Niskanen T."/>
            <person name="Noordeloos M.E."/>
            <person name="Ohm R.A."/>
            <person name="Ortiz-Santana B."/>
            <person name="Ovrebo C."/>
            <person name="Racz N."/>
            <person name="Riley R."/>
            <person name="Savchenko A."/>
            <person name="Shiryaev A."/>
            <person name="Soop K."/>
            <person name="Spirin V."/>
            <person name="Szebenyi C."/>
            <person name="Tomsovsky M."/>
            <person name="Tulloss R.E."/>
            <person name="Uehling J."/>
            <person name="Grigoriev I.V."/>
            <person name="Vagvolgyi C."/>
            <person name="Papp T."/>
            <person name="Martin F.M."/>
            <person name="Miettinen O."/>
            <person name="Hibbett D.S."/>
            <person name="Nagy L.G."/>
        </authorList>
    </citation>
    <scope>NUCLEOTIDE SEQUENCE [LARGE SCALE GENOMIC DNA]</scope>
    <source>
        <strain evidence="5 6">CBS 166.37</strain>
    </source>
</reference>
<gene>
    <name evidence="5" type="ORF">BDQ12DRAFT_684849</name>
</gene>
<evidence type="ECO:0000256" key="2">
    <source>
        <dbReference type="ARBA" id="ARBA00025370"/>
    </source>
</evidence>
<feature type="region of interest" description="Disordered" evidence="3">
    <location>
        <begin position="69"/>
        <end position="110"/>
    </location>
</feature>
<dbReference type="InterPro" id="IPR011993">
    <property type="entry name" value="PH-like_dom_sf"/>
</dbReference>
<dbReference type="PANTHER" id="PTHR45849:SF3">
    <property type="entry name" value="HISTONE CHAPERONE RTT106"/>
    <property type="match status" value="1"/>
</dbReference>
<comment type="similarity">
    <text evidence="1">Belongs to the RTT106 family.</text>
</comment>
<evidence type="ECO:0000256" key="3">
    <source>
        <dbReference type="SAM" id="MobiDB-lite"/>
    </source>
</evidence>
<evidence type="ECO:0000313" key="5">
    <source>
        <dbReference type="EMBL" id="TFK37549.1"/>
    </source>
</evidence>
<accession>A0A5C3LWE6</accession>
<dbReference type="GO" id="GO:0042393">
    <property type="term" value="F:histone binding"/>
    <property type="evidence" value="ECO:0007669"/>
    <property type="project" value="TreeGrafter"/>
</dbReference>
<dbReference type="GO" id="GO:0031491">
    <property type="term" value="F:nucleosome binding"/>
    <property type="evidence" value="ECO:0007669"/>
    <property type="project" value="TreeGrafter"/>
</dbReference>
<name>A0A5C3LWE6_9AGAR</name>
<dbReference type="Gene3D" id="2.30.29.120">
    <property type="match status" value="1"/>
</dbReference>
<feature type="region of interest" description="Disordered" evidence="3">
    <location>
        <begin position="392"/>
        <end position="477"/>
    </location>
</feature>
<dbReference type="Pfam" id="PF08512">
    <property type="entry name" value="Rttp106-like_middle"/>
    <property type="match status" value="1"/>
</dbReference>
<protein>
    <submittedName>
        <fullName evidence="5">Histone chaperone Rttp106-like-domain-containing protein</fullName>
    </submittedName>
</protein>
<keyword evidence="6" id="KW-1185">Reference proteome</keyword>
<feature type="region of interest" description="Disordered" evidence="3">
    <location>
        <begin position="493"/>
        <end position="512"/>
    </location>
</feature>
<feature type="compositionally biased region" description="Acidic residues" evidence="3">
    <location>
        <begin position="446"/>
        <end position="462"/>
    </location>
</feature>